<dbReference type="InterPro" id="IPR050662">
    <property type="entry name" value="Sec-metab_biosynth-thioest"/>
</dbReference>
<reference evidence="2 3" key="1">
    <citation type="submission" date="2020-03" db="EMBL/GenBank/DDBJ databases">
        <title>Sequencing the genomes of 1000 actinobacteria strains.</title>
        <authorList>
            <person name="Klenk H.-P."/>
        </authorList>
    </citation>
    <scope>NUCLEOTIDE SEQUENCE [LARGE SCALE GENOMIC DNA]</scope>
    <source>
        <strain evidence="2 3">DSM 45685</strain>
    </source>
</reference>
<gene>
    <name evidence="2" type="ORF">FHU38_004029</name>
</gene>
<evidence type="ECO:0000259" key="1">
    <source>
        <dbReference type="SMART" id="SM00849"/>
    </source>
</evidence>
<dbReference type="EMBL" id="JAAOYM010000001">
    <property type="protein sequence ID" value="NIJ13685.1"/>
    <property type="molecule type" value="Genomic_DNA"/>
</dbReference>
<dbReference type="AlphaFoldDB" id="A0A7X5UT44"/>
<protein>
    <submittedName>
        <fullName evidence="2">Glyoxylase-like metal-dependent hydrolase (Beta-lactamase superfamily II)</fullName>
    </submittedName>
</protein>
<feature type="domain" description="Metallo-beta-lactamase" evidence="1">
    <location>
        <begin position="38"/>
        <end position="253"/>
    </location>
</feature>
<dbReference type="Pfam" id="PF00753">
    <property type="entry name" value="Lactamase_B"/>
    <property type="match status" value="1"/>
</dbReference>
<sequence length="347" mass="37936">MEPREDDNSRPWTEPGVYSVAPGVYRIPLPLPHDALRAVNIYAITSGDSLVLIDSGWALDEAHQQLESALRGLGAGLADVSQFLITHVHRDHYTLAVALRRKFGGRIALGMLEEPSLKVTADSSSRPMAAQLRLLREAGGEAVIEALARMFGDRRPATDESYWEDPDEWLTPGRRTVHAGRELDVVHTPGHTAGHVVFADDAAGLLFSGDHVLPHITPSIGFQPAPSRLPLRDYLGSLRLVRAMPDRRLLPAHGPVAPSVHARVDELLAHHEQRLIEVGETVASGAATAYESALRLTWTRRHHALADLDAFNQMLAVLETAAHLDLLVLQGKLASAKTEGVRHYTLP</sequence>
<keyword evidence="3" id="KW-1185">Reference proteome</keyword>
<dbReference type="SUPFAM" id="SSF56281">
    <property type="entry name" value="Metallo-hydrolase/oxidoreductase"/>
    <property type="match status" value="1"/>
</dbReference>
<dbReference type="SMART" id="SM00849">
    <property type="entry name" value="Lactamase_B"/>
    <property type="match status" value="1"/>
</dbReference>
<proteinExistence type="predicted"/>
<keyword evidence="2" id="KW-0378">Hydrolase</keyword>
<dbReference type="InterPro" id="IPR036866">
    <property type="entry name" value="RibonucZ/Hydroxyglut_hydro"/>
</dbReference>
<comment type="caution">
    <text evidence="2">The sequence shown here is derived from an EMBL/GenBank/DDBJ whole genome shotgun (WGS) entry which is preliminary data.</text>
</comment>
<organism evidence="2 3">
    <name type="scientific">Saccharomonospora amisosensis</name>
    <dbReference type="NCBI Taxonomy" id="1128677"/>
    <lineage>
        <taxon>Bacteria</taxon>
        <taxon>Bacillati</taxon>
        <taxon>Actinomycetota</taxon>
        <taxon>Actinomycetes</taxon>
        <taxon>Pseudonocardiales</taxon>
        <taxon>Pseudonocardiaceae</taxon>
        <taxon>Saccharomonospora</taxon>
    </lineage>
</organism>
<dbReference type="PANTHER" id="PTHR23131:SF4">
    <property type="entry name" value="METALLO-BETA-LACTAMASE SUPERFAMILY POTEIN"/>
    <property type="match status" value="1"/>
</dbReference>
<accession>A0A7X5UT44</accession>
<dbReference type="Gene3D" id="1.10.10.10">
    <property type="entry name" value="Winged helix-like DNA-binding domain superfamily/Winged helix DNA-binding domain"/>
    <property type="match status" value="1"/>
</dbReference>
<evidence type="ECO:0000313" key="3">
    <source>
        <dbReference type="Proteomes" id="UP000545493"/>
    </source>
</evidence>
<dbReference type="InterPro" id="IPR036388">
    <property type="entry name" value="WH-like_DNA-bd_sf"/>
</dbReference>
<dbReference type="Proteomes" id="UP000545493">
    <property type="component" value="Unassembled WGS sequence"/>
</dbReference>
<evidence type="ECO:0000313" key="2">
    <source>
        <dbReference type="EMBL" id="NIJ13685.1"/>
    </source>
</evidence>
<dbReference type="Gene3D" id="3.60.15.10">
    <property type="entry name" value="Ribonuclease Z/Hydroxyacylglutathione hydrolase-like"/>
    <property type="match status" value="1"/>
</dbReference>
<dbReference type="GO" id="GO:0016787">
    <property type="term" value="F:hydrolase activity"/>
    <property type="evidence" value="ECO:0007669"/>
    <property type="project" value="UniProtKB-KW"/>
</dbReference>
<dbReference type="RefSeq" id="WP_167173638.1">
    <property type="nucleotide sequence ID" value="NZ_JAAOYM010000001.1"/>
</dbReference>
<name>A0A7X5UT44_9PSEU</name>
<dbReference type="InterPro" id="IPR001279">
    <property type="entry name" value="Metallo-B-lactamas"/>
</dbReference>
<dbReference type="PANTHER" id="PTHR23131">
    <property type="entry name" value="ENDORIBONUCLEASE LACTB2"/>
    <property type="match status" value="1"/>
</dbReference>